<name>A0ABR2H2M2_9EUKA</name>
<organism evidence="3 4">
    <name type="scientific">Tritrichomonas musculus</name>
    <dbReference type="NCBI Taxonomy" id="1915356"/>
    <lineage>
        <taxon>Eukaryota</taxon>
        <taxon>Metamonada</taxon>
        <taxon>Parabasalia</taxon>
        <taxon>Tritrichomonadida</taxon>
        <taxon>Tritrichomonadidae</taxon>
        <taxon>Tritrichomonas</taxon>
    </lineage>
</organism>
<sequence length="229" mass="26643">MDIEKFNSVKEHFQLISFAAAAPIFMLIAAHIISCKFSYIMNSLSIVKLTWAFISFLGRENLGIQNTIKRFIISALLIFICFFEMTNRQYFLEKPYMIGVDFFFTFISLAKYYFQWINYFLKVGGILENAYLIQTTITSVAVWKTYDPTVQDRMLPFALAYTVSAIYYAIFYIIQFYMIQKGKRLSSESESNKKEEALNNKEEAASSKNEKAELDPDDNKSETKTQKKD</sequence>
<evidence type="ECO:0000256" key="1">
    <source>
        <dbReference type="SAM" id="MobiDB-lite"/>
    </source>
</evidence>
<proteinExistence type="predicted"/>
<feature type="transmembrane region" description="Helical" evidence="2">
    <location>
        <begin position="71"/>
        <end position="90"/>
    </location>
</feature>
<evidence type="ECO:0000313" key="3">
    <source>
        <dbReference type="EMBL" id="KAK8840108.1"/>
    </source>
</evidence>
<dbReference type="EMBL" id="JAPFFF010000048">
    <property type="protein sequence ID" value="KAK8840108.1"/>
    <property type="molecule type" value="Genomic_DNA"/>
</dbReference>
<evidence type="ECO:0000256" key="2">
    <source>
        <dbReference type="SAM" id="Phobius"/>
    </source>
</evidence>
<feature type="region of interest" description="Disordered" evidence="1">
    <location>
        <begin position="189"/>
        <end position="229"/>
    </location>
</feature>
<evidence type="ECO:0000313" key="4">
    <source>
        <dbReference type="Proteomes" id="UP001470230"/>
    </source>
</evidence>
<reference evidence="3 4" key="1">
    <citation type="submission" date="2024-04" db="EMBL/GenBank/DDBJ databases">
        <title>Tritrichomonas musculus Genome.</title>
        <authorList>
            <person name="Alves-Ferreira E."/>
            <person name="Grigg M."/>
            <person name="Lorenzi H."/>
            <person name="Galac M."/>
        </authorList>
    </citation>
    <scope>NUCLEOTIDE SEQUENCE [LARGE SCALE GENOMIC DNA]</scope>
    <source>
        <strain evidence="3 4">EAF2021</strain>
    </source>
</reference>
<keyword evidence="2" id="KW-0472">Membrane</keyword>
<feature type="transmembrane region" description="Helical" evidence="2">
    <location>
        <begin position="12"/>
        <end position="33"/>
    </location>
</feature>
<gene>
    <name evidence="3" type="ORF">M9Y10_031045</name>
</gene>
<comment type="caution">
    <text evidence="3">The sequence shown here is derived from an EMBL/GenBank/DDBJ whole genome shotgun (WGS) entry which is preliminary data.</text>
</comment>
<feature type="transmembrane region" description="Helical" evidence="2">
    <location>
        <begin position="39"/>
        <end position="59"/>
    </location>
</feature>
<accession>A0ABR2H2M2</accession>
<feature type="transmembrane region" description="Helical" evidence="2">
    <location>
        <begin position="126"/>
        <end position="146"/>
    </location>
</feature>
<dbReference type="Proteomes" id="UP001470230">
    <property type="component" value="Unassembled WGS sequence"/>
</dbReference>
<keyword evidence="2" id="KW-1133">Transmembrane helix</keyword>
<keyword evidence="4" id="KW-1185">Reference proteome</keyword>
<protein>
    <submittedName>
        <fullName evidence="3">Uncharacterized protein</fullName>
    </submittedName>
</protein>
<feature type="transmembrane region" description="Helical" evidence="2">
    <location>
        <begin position="158"/>
        <end position="179"/>
    </location>
</feature>
<keyword evidence="2" id="KW-0812">Transmembrane</keyword>
<feature type="transmembrane region" description="Helical" evidence="2">
    <location>
        <begin position="96"/>
        <end position="114"/>
    </location>
</feature>